<accession>A0A8D9C9H2</accession>
<name>A0A8D9C9H2_9VIRU</name>
<proteinExistence type="predicted"/>
<sequence>MTYSTNFGNPAIEATNWNSLQTILEQLPDNTAQLISPRDVRDAVYTTWEQGTFKVVAVGGVNYIGTENGGTVSNFRYKMLFGKKELQSGNTILDNALLTSDTDIFVYNNKSDSNLSLQDTKMSFLAGDDFTAFDDAPYIAATKTTGTSSNWIDFNITNPATNGIIELNSDTIELGDSGWVIDNTTGDLYPVNDGQNIGLTGTGNRIGTIFMASRVDYLNDVTFQSGTATPITFDTDGKITANSIEITEELKFQITATAGYFLSTDGAGNVVWGPGRIDTVGVTAGYMSLADGVNDVNWVKPYADATGVTAGYLLTSDGTTTPEYKALDNLDATGTTAGFVLGTDGSNTMWISNVTGAGGSNTEVQFNSGGFLQGSSNFTWDGSTLDVNGNVNGILGSFSSVTTPSITSTNGTFSTSDITTGNIGTAHIGTANISDGTGTFSTLSMTTGVTAGYFLQTDSSGIGSWQEVPETIPSGTQGSIQFNGTGSFSGNTDLLWDVGAKEMLIKGSFISNVDGTTASITDNTSFITAGQFSIFERRRPLGAPGADFHRMRFRYNEEYAGTISTNDVVGSIQWTVGSNSDPSSDQVFAEITCFTGTVDSTSGELQFRTTSTPSTTSPSVRMVLNKDGNLGVGNTSPTYRLDLGTTTGGTIRHGGALITQTRCLPECSAGVLVTAAARTYDHYVVFDSFTSPPFCLPGQSLQMPDNYQLQTAQAVNGRVIHIYNRSGSNKNLTSQTTNIRRGGAGAVSSTVISNGTSVTVVYNSGNSAWNVFE</sequence>
<protein>
    <submittedName>
        <fullName evidence="1">Uncharacterized protein</fullName>
    </submittedName>
</protein>
<reference evidence="1" key="1">
    <citation type="submission" date="2021-06" db="EMBL/GenBank/DDBJ databases">
        <authorList>
            <person name="Gannon L."/>
            <person name="Redgwell R T."/>
            <person name="Michniewski S."/>
            <person name="Harrison D C."/>
            <person name="Millard A."/>
        </authorList>
    </citation>
    <scope>NUCLEOTIDE SEQUENCE</scope>
</reference>
<evidence type="ECO:0000313" key="1">
    <source>
        <dbReference type="EMBL" id="CAG7579878.1"/>
    </source>
</evidence>
<organism evidence="1">
    <name type="scientific">uncultured marine phage</name>
    <dbReference type="NCBI Taxonomy" id="707152"/>
    <lineage>
        <taxon>Viruses</taxon>
        <taxon>environmental samples</taxon>
    </lineage>
</organism>
<gene>
    <name evidence="1" type="ORF">SLAVMIC_00139</name>
</gene>
<dbReference type="EMBL" id="OU342829">
    <property type="protein sequence ID" value="CAG7579878.1"/>
    <property type="molecule type" value="Genomic_DNA"/>
</dbReference>